<keyword evidence="5" id="KW-1185">Reference proteome</keyword>
<dbReference type="RefSeq" id="WP_115935785.1">
    <property type="nucleotide sequence ID" value="NZ_QRDW01000002.1"/>
</dbReference>
<reference evidence="4 5" key="1">
    <citation type="submission" date="2018-07" db="EMBL/GenBank/DDBJ databases">
        <title>Genomic Encyclopedia of Type Strains, Phase III (KMG-III): the genomes of soil and plant-associated and newly described type strains.</title>
        <authorList>
            <person name="Whitman W."/>
        </authorList>
    </citation>
    <scope>NUCLEOTIDE SEQUENCE [LARGE SCALE GENOMIC DNA]</scope>
    <source>
        <strain evidence="4 5">CECT 8488</strain>
    </source>
</reference>
<sequence length="250" mass="28064">MRFPVIFAAALGIAAISPPGQAQEAYRGVTVHYPPYMIVQNQEITGIVTDIVRAAFRRAGEPLELFHVPQKRALTEIRSGKSHLMFTLFYTEERATYMHYAKQPLSYEEIVLAVPRGKPIRYDGTLQSLADQDIGTPMGFSLGKNIDQAFTDGMLRKIDVPDSVTGIRMLARNRIATMASDRLTIRYLLKTTGHRGQVTILEPPLNRTPAFIGYSKAAEGMPALRDRIDQALKTMWAEHEIAEIISRYLD</sequence>
<dbReference type="SMART" id="SM00062">
    <property type="entry name" value="PBPb"/>
    <property type="match status" value="1"/>
</dbReference>
<dbReference type="OrthoDB" id="7354650at2"/>
<dbReference type="Proteomes" id="UP000256845">
    <property type="component" value="Unassembled WGS sequence"/>
</dbReference>
<dbReference type="PANTHER" id="PTHR35936:SF35">
    <property type="entry name" value="L-CYSTINE-BINDING PROTEIN TCYJ"/>
    <property type="match status" value="1"/>
</dbReference>
<dbReference type="Pfam" id="PF00497">
    <property type="entry name" value="SBP_bac_3"/>
    <property type="match status" value="1"/>
</dbReference>
<dbReference type="PANTHER" id="PTHR35936">
    <property type="entry name" value="MEMBRANE-BOUND LYTIC MUREIN TRANSGLYCOSYLASE F"/>
    <property type="match status" value="1"/>
</dbReference>
<proteinExistence type="predicted"/>
<feature type="domain" description="Solute-binding protein family 3/N-terminal" evidence="3">
    <location>
        <begin position="28"/>
        <end position="250"/>
    </location>
</feature>
<dbReference type="SUPFAM" id="SSF53850">
    <property type="entry name" value="Periplasmic binding protein-like II"/>
    <property type="match status" value="1"/>
</dbReference>
<protein>
    <submittedName>
        <fullName evidence="4">ABC-type amino acid transport substrate-binding protein</fullName>
    </submittedName>
</protein>
<dbReference type="Gene3D" id="3.40.190.10">
    <property type="entry name" value="Periplasmic binding protein-like II"/>
    <property type="match status" value="2"/>
</dbReference>
<feature type="signal peptide" evidence="2">
    <location>
        <begin position="1"/>
        <end position="22"/>
    </location>
</feature>
<gene>
    <name evidence="4" type="ORF">DFP90_102252</name>
</gene>
<evidence type="ECO:0000313" key="5">
    <source>
        <dbReference type="Proteomes" id="UP000256845"/>
    </source>
</evidence>
<dbReference type="EMBL" id="QRDW01000002">
    <property type="protein sequence ID" value="RED52234.1"/>
    <property type="molecule type" value="Genomic_DNA"/>
</dbReference>
<dbReference type="InterPro" id="IPR001638">
    <property type="entry name" value="Solute-binding_3/MltF_N"/>
</dbReference>
<evidence type="ECO:0000256" key="2">
    <source>
        <dbReference type="SAM" id="SignalP"/>
    </source>
</evidence>
<accession>A0A3D9HRU3</accession>
<organism evidence="4 5">
    <name type="scientific">Aestuariispira insulae</name>
    <dbReference type="NCBI Taxonomy" id="1461337"/>
    <lineage>
        <taxon>Bacteria</taxon>
        <taxon>Pseudomonadati</taxon>
        <taxon>Pseudomonadota</taxon>
        <taxon>Alphaproteobacteria</taxon>
        <taxon>Rhodospirillales</taxon>
        <taxon>Kiloniellaceae</taxon>
        <taxon>Aestuariispira</taxon>
    </lineage>
</organism>
<evidence type="ECO:0000259" key="3">
    <source>
        <dbReference type="SMART" id="SM00062"/>
    </source>
</evidence>
<name>A0A3D9HRU3_9PROT</name>
<comment type="caution">
    <text evidence="4">The sequence shown here is derived from an EMBL/GenBank/DDBJ whole genome shotgun (WGS) entry which is preliminary data.</text>
</comment>
<dbReference type="AlphaFoldDB" id="A0A3D9HRU3"/>
<evidence type="ECO:0000256" key="1">
    <source>
        <dbReference type="ARBA" id="ARBA00022729"/>
    </source>
</evidence>
<feature type="chain" id="PRO_5017803234" evidence="2">
    <location>
        <begin position="23"/>
        <end position="250"/>
    </location>
</feature>
<keyword evidence="1 2" id="KW-0732">Signal</keyword>
<evidence type="ECO:0000313" key="4">
    <source>
        <dbReference type="EMBL" id="RED52234.1"/>
    </source>
</evidence>